<reference evidence="2" key="1">
    <citation type="submission" date="2021-01" db="EMBL/GenBank/DDBJ databases">
        <title>Whole genome shotgun sequence of Dactylosporangium siamense NBRC 106093.</title>
        <authorList>
            <person name="Komaki H."/>
            <person name="Tamura T."/>
        </authorList>
    </citation>
    <scope>NUCLEOTIDE SEQUENCE</scope>
    <source>
        <strain evidence="2">NBRC 106093</strain>
    </source>
</reference>
<name>A0A919UGN1_9ACTN</name>
<proteinExistence type="predicted"/>
<dbReference type="Proteomes" id="UP000660611">
    <property type="component" value="Unassembled WGS sequence"/>
</dbReference>
<keyword evidence="3" id="KW-1185">Reference proteome</keyword>
<feature type="transmembrane region" description="Helical" evidence="1">
    <location>
        <begin position="6"/>
        <end position="26"/>
    </location>
</feature>
<evidence type="ECO:0000256" key="1">
    <source>
        <dbReference type="SAM" id="Phobius"/>
    </source>
</evidence>
<dbReference type="RefSeq" id="WP_203853097.1">
    <property type="nucleotide sequence ID" value="NZ_BAAAVW010000010.1"/>
</dbReference>
<keyword evidence="1" id="KW-0472">Membrane</keyword>
<organism evidence="2 3">
    <name type="scientific">Dactylosporangium siamense</name>
    <dbReference type="NCBI Taxonomy" id="685454"/>
    <lineage>
        <taxon>Bacteria</taxon>
        <taxon>Bacillati</taxon>
        <taxon>Actinomycetota</taxon>
        <taxon>Actinomycetes</taxon>
        <taxon>Micromonosporales</taxon>
        <taxon>Micromonosporaceae</taxon>
        <taxon>Dactylosporangium</taxon>
    </lineage>
</organism>
<comment type="caution">
    <text evidence="2">The sequence shown here is derived from an EMBL/GenBank/DDBJ whole genome shotgun (WGS) entry which is preliminary data.</text>
</comment>
<evidence type="ECO:0000313" key="3">
    <source>
        <dbReference type="Proteomes" id="UP000660611"/>
    </source>
</evidence>
<dbReference type="EMBL" id="BONQ01000155">
    <property type="protein sequence ID" value="GIG51491.1"/>
    <property type="molecule type" value="Genomic_DNA"/>
</dbReference>
<keyword evidence="1" id="KW-1133">Transmembrane helix</keyword>
<keyword evidence="1" id="KW-0812">Transmembrane</keyword>
<gene>
    <name evidence="2" type="ORF">Dsi01nite_095320</name>
</gene>
<dbReference type="AlphaFoldDB" id="A0A919UGN1"/>
<accession>A0A919UGN1</accession>
<evidence type="ECO:0000313" key="2">
    <source>
        <dbReference type="EMBL" id="GIG51491.1"/>
    </source>
</evidence>
<protein>
    <submittedName>
        <fullName evidence="2">Uncharacterized protein</fullName>
    </submittedName>
</protein>
<sequence>MSAAGAAMWGLFAALALECLDLLGALRRAGRPPWRGAGEPGVVPYAISAAVRCLTGAGLAAAVAAAGQVTTAGGAAAVGLAAPLLLTHLVRLARPVVGAGVSAGTPAAAPTGSPGSTLLASARPSRLRVKLPAARKKTGDDHRAD</sequence>